<keyword evidence="1" id="KW-0472">Membrane</keyword>
<evidence type="ECO:0000313" key="2">
    <source>
        <dbReference type="EMBL" id="ACV09352.1"/>
    </source>
</evidence>
<feature type="transmembrane region" description="Helical" evidence="1">
    <location>
        <begin position="7"/>
        <end position="27"/>
    </location>
</feature>
<dbReference type="Proteomes" id="UP000000628">
    <property type="component" value="Chromosome"/>
</dbReference>
<reference evidence="2 3" key="1">
    <citation type="journal article" date="2009" name="Stand. Genomic Sci.">
        <title>Complete genome sequence of Jonesia denitrificans type strain (Prevot 55134).</title>
        <authorList>
            <person name="Pukall R."/>
            <person name="Gehrich-Schroter G."/>
            <person name="Lapidus A."/>
            <person name="Nolan M."/>
            <person name="Glavina Del Rio T."/>
            <person name="Lucas S."/>
            <person name="Chen F."/>
            <person name="Tice H."/>
            <person name="Pitluck S."/>
            <person name="Cheng J.F."/>
            <person name="Copeland A."/>
            <person name="Saunders E."/>
            <person name="Brettin T."/>
            <person name="Detter J.C."/>
            <person name="Bruce D."/>
            <person name="Goodwin L."/>
            <person name="Pati A."/>
            <person name="Ivanova N."/>
            <person name="Mavromatis K."/>
            <person name="Ovchinnikova G."/>
            <person name="Chen A."/>
            <person name="Palaniappan K."/>
            <person name="Land M."/>
            <person name="Hauser L."/>
            <person name="Chang Y.J."/>
            <person name="Jeffries C.D."/>
            <person name="Chain P."/>
            <person name="Goker M."/>
            <person name="Bristow J."/>
            <person name="Eisen J.A."/>
            <person name="Markowitz V."/>
            <person name="Hugenholtz P."/>
            <person name="Kyrpides N.C."/>
            <person name="Klenk H.P."/>
            <person name="Han C."/>
        </authorList>
    </citation>
    <scope>NUCLEOTIDE SEQUENCE [LARGE SCALE GENOMIC DNA]</scope>
    <source>
        <strain evidence="3">ATCC 14870 / DSM 20603 / BCRC 15368 / CIP 55.134 / JCM 11481 / NBRC 15587 / NCTC 10816 / Prevot 55134</strain>
    </source>
</reference>
<dbReference type="AlphaFoldDB" id="C7QYW3"/>
<feature type="transmembrane region" description="Helical" evidence="1">
    <location>
        <begin position="229"/>
        <end position="246"/>
    </location>
</feature>
<feature type="transmembrane region" description="Helical" evidence="1">
    <location>
        <begin position="47"/>
        <end position="64"/>
    </location>
</feature>
<evidence type="ECO:0000256" key="1">
    <source>
        <dbReference type="SAM" id="Phobius"/>
    </source>
</evidence>
<dbReference type="STRING" id="471856.Jden_1706"/>
<dbReference type="RefSeq" id="WP_015771980.1">
    <property type="nucleotide sequence ID" value="NC_013174.1"/>
</dbReference>
<dbReference type="EMBL" id="CP001706">
    <property type="protein sequence ID" value="ACV09352.1"/>
    <property type="molecule type" value="Genomic_DNA"/>
</dbReference>
<sequence length="424" mass="45985">MKSLFRTFLSPYVGVAYLLFAGSFIVVSGRWDFLGDSYLTLETLSNFNIYTLPLLAAFVSYDTASLCRPGSLHMIAATPRWKAALLLPSIIATASITTTHIIMTLTMLMWGQVTNPMVGWERIALTLTLQILTFLAVALIGATIGRHTPAHTAGFIAFAALFLLALTSESFPGGTPWLVLQGATAPQVGYVWTWQGQLLRLIQVFLITAAAAYTITARKTPTSEQGPSKLAPIAILAATTLTGFALPTTTYKTPLTTTLERSACSHYILSTNDPLEICLTYEHRRAIHYVADSYVEAYERMISAGVDPLLLPSRLEEETAVPSPHEGKEGVAYLGIPALGPFVPQADLSHDPDFQMLIANTVSVPAQCYNDTFNTLVGGQDMSFLNHWDITFGFATAALALTPTPFTTDEYADSLHAMADACSQ</sequence>
<name>C7QYW3_JONDD</name>
<gene>
    <name evidence="2" type="ordered locus">Jden_1706</name>
</gene>
<keyword evidence="1" id="KW-1133">Transmembrane helix</keyword>
<proteinExistence type="predicted"/>
<accession>C7QYW3</accession>
<protein>
    <submittedName>
        <fullName evidence="2">Uncharacterized protein</fullName>
    </submittedName>
</protein>
<evidence type="ECO:0000313" key="3">
    <source>
        <dbReference type="Proteomes" id="UP000000628"/>
    </source>
</evidence>
<keyword evidence="1" id="KW-0812">Transmembrane</keyword>
<dbReference type="HOGENOM" id="CLU_646867_0_0_11"/>
<feature type="transmembrane region" description="Helical" evidence="1">
    <location>
        <begin position="123"/>
        <end position="144"/>
    </location>
</feature>
<feature type="transmembrane region" description="Helical" evidence="1">
    <location>
        <begin position="198"/>
        <end position="217"/>
    </location>
</feature>
<dbReference type="KEGG" id="jde:Jden_1706"/>
<organism evidence="2 3">
    <name type="scientific">Jonesia denitrificans (strain ATCC 14870 / DSM 20603 / BCRC 15368 / CIP 55.134 / JCM 11481 / NBRC 15587 / NCTC 10816 / Prevot 55134)</name>
    <name type="common">Listeria denitrificans</name>
    <dbReference type="NCBI Taxonomy" id="471856"/>
    <lineage>
        <taxon>Bacteria</taxon>
        <taxon>Bacillati</taxon>
        <taxon>Actinomycetota</taxon>
        <taxon>Actinomycetes</taxon>
        <taxon>Micrococcales</taxon>
        <taxon>Jonesiaceae</taxon>
        <taxon>Jonesia</taxon>
    </lineage>
</organism>
<keyword evidence="3" id="KW-1185">Reference proteome</keyword>
<feature type="transmembrane region" description="Helical" evidence="1">
    <location>
        <begin position="156"/>
        <end position="178"/>
    </location>
</feature>
<feature type="transmembrane region" description="Helical" evidence="1">
    <location>
        <begin position="85"/>
        <end position="111"/>
    </location>
</feature>